<organism evidence="1 2">
    <name type="scientific">Alkalicoccobacillus plakortidis</name>
    <dbReference type="NCBI Taxonomy" id="444060"/>
    <lineage>
        <taxon>Bacteria</taxon>
        <taxon>Bacillati</taxon>
        <taxon>Bacillota</taxon>
        <taxon>Bacilli</taxon>
        <taxon>Bacillales</taxon>
        <taxon>Bacillaceae</taxon>
        <taxon>Alkalicoccobacillus</taxon>
    </lineage>
</organism>
<protein>
    <submittedName>
        <fullName evidence="1">Uncharacterized protein</fullName>
    </submittedName>
</protein>
<sequence length="82" mass="9373">MTNIPENRNVRRLFYMKMSGRRIRRLLGDQHVSEDSEVARFSTEEAEAVSPESEGFSCSGATQHSLDYSSFQLLLFVMSQPL</sequence>
<proteinExistence type="predicted"/>
<evidence type="ECO:0000313" key="1">
    <source>
        <dbReference type="EMBL" id="KQL58876.1"/>
    </source>
</evidence>
<accession>A0A9D5DR74</accession>
<comment type="caution">
    <text evidence="1">The sequence shown here is derived from an EMBL/GenBank/DDBJ whole genome shotgun (WGS) entry which is preliminary data.</text>
</comment>
<name>A0A9D5DR74_9BACI</name>
<dbReference type="AlphaFoldDB" id="A0A9D5DR74"/>
<keyword evidence="2" id="KW-1185">Reference proteome</keyword>
<dbReference type="EMBL" id="LJJD01000004">
    <property type="protein sequence ID" value="KQL58876.1"/>
    <property type="molecule type" value="Genomic_DNA"/>
</dbReference>
<dbReference type="Proteomes" id="UP000051061">
    <property type="component" value="Unassembled WGS sequence"/>
</dbReference>
<gene>
    <name evidence="1" type="ORF">AN965_02655</name>
</gene>
<evidence type="ECO:0000313" key="2">
    <source>
        <dbReference type="Proteomes" id="UP000051061"/>
    </source>
</evidence>
<reference evidence="1 2" key="1">
    <citation type="submission" date="2015-09" db="EMBL/GenBank/DDBJ databases">
        <title>Genome sequencing project for genomic taxonomy and phylogenomics of Bacillus-like bacteria.</title>
        <authorList>
            <person name="Liu B."/>
            <person name="Wang J."/>
            <person name="Zhu Y."/>
            <person name="Liu G."/>
            <person name="Chen Q."/>
            <person name="Chen Z."/>
            <person name="Lan J."/>
            <person name="Che J."/>
            <person name="Ge C."/>
            <person name="Shi H."/>
            <person name="Pan Z."/>
            <person name="Liu X."/>
        </authorList>
    </citation>
    <scope>NUCLEOTIDE SEQUENCE [LARGE SCALE GENOMIC DNA]</scope>
    <source>
        <strain evidence="1 2">DSM 19153</strain>
    </source>
</reference>